<sequence>MEMELPLRLFNFDSKLDMQTWGIEFIRFYPRDKTHRLSTHSIDRNNNTIPYKHAT</sequence>
<protein>
    <submittedName>
        <fullName evidence="1">Uncharacterized protein</fullName>
    </submittedName>
</protein>
<organism evidence="1 2">
    <name type="scientific">Shewanella benthica</name>
    <dbReference type="NCBI Taxonomy" id="43661"/>
    <lineage>
        <taxon>Bacteria</taxon>
        <taxon>Pseudomonadati</taxon>
        <taxon>Pseudomonadota</taxon>
        <taxon>Gammaproteobacteria</taxon>
        <taxon>Alteromonadales</taxon>
        <taxon>Shewanellaceae</taxon>
        <taxon>Shewanella</taxon>
    </lineage>
</organism>
<dbReference type="EMBL" id="LS483452">
    <property type="protein sequence ID" value="SQH77313.1"/>
    <property type="molecule type" value="Genomic_DNA"/>
</dbReference>
<dbReference type="Proteomes" id="UP000250123">
    <property type="component" value="Chromosome SHEWBE"/>
</dbReference>
<dbReference type="AlphaFoldDB" id="A0A330M779"/>
<proteinExistence type="predicted"/>
<dbReference type="KEGG" id="sbk:SHEWBE_3350"/>
<name>A0A330M779_9GAMM</name>
<reference evidence="2" key="1">
    <citation type="submission" date="2018-06" db="EMBL/GenBank/DDBJ databases">
        <authorList>
            <person name="Cea G.-C."/>
            <person name="William W."/>
        </authorList>
    </citation>
    <scope>NUCLEOTIDE SEQUENCE [LARGE SCALE GENOMIC DNA]</scope>
    <source>
        <strain evidence="2">DB21MT-2</strain>
    </source>
</reference>
<gene>
    <name evidence="1" type="ORF">SHEWBE_3350</name>
</gene>
<evidence type="ECO:0000313" key="2">
    <source>
        <dbReference type="Proteomes" id="UP000250123"/>
    </source>
</evidence>
<accession>A0A330M779</accession>
<evidence type="ECO:0000313" key="1">
    <source>
        <dbReference type="EMBL" id="SQH77313.1"/>
    </source>
</evidence>